<evidence type="ECO:0000256" key="6">
    <source>
        <dbReference type="ARBA" id="ARBA00023136"/>
    </source>
</evidence>
<dbReference type="InterPro" id="IPR003362">
    <property type="entry name" value="Bact_transf"/>
</dbReference>
<dbReference type="PANTHER" id="PTHR30576:SF10">
    <property type="entry name" value="SLL5057 PROTEIN"/>
    <property type="match status" value="1"/>
</dbReference>
<dbReference type="EMBL" id="FWEY01000009">
    <property type="protein sequence ID" value="SLM52753.1"/>
    <property type="molecule type" value="Genomic_DNA"/>
</dbReference>
<evidence type="ECO:0000313" key="10">
    <source>
        <dbReference type="Proteomes" id="UP000195985"/>
    </source>
</evidence>
<proteinExistence type="inferred from homology"/>
<comment type="subcellular location">
    <subcellularLocation>
        <location evidence="1">Membrane</location>
        <topology evidence="1">Multi-pass membrane protein</topology>
    </subcellularLocation>
</comment>
<dbReference type="Proteomes" id="UP000195985">
    <property type="component" value="Unassembled WGS sequence"/>
</dbReference>
<gene>
    <name evidence="9" type="ORF">TPAS_2460</name>
</gene>
<keyword evidence="10" id="KW-1185">Reference proteome</keyword>
<feature type="transmembrane region" description="Helical" evidence="7">
    <location>
        <begin position="110"/>
        <end position="129"/>
    </location>
</feature>
<accession>A0A1W1IJ33</accession>
<feature type="domain" description="Bacterial sugar transferase" evidence="8">
    <location>
        <begin position="276"/>
        <end position="464"/>
    </location>
</feature>
<feature type="transmembrane region" description="Helical" evidence="7">
    <location>
        <begin position="85"/>
        <end position="104"/>
    </location>
</feature>
<dbReference type="Pfam" id="PF13727">
    <property type="entry name" value="CoA_binding_3"/>
    <property type="match status" value="1"/>
</dbReference>
<name>A0A1W1IJ33_9LACT</name>
<dbReference type="Gene3D" id="3.40.50.720">
    <property type="entry name" value="NAD(P)-binding Rossmann-like Domain"/>
    <property type="match status" value="1"/>
</dbReference>
<keyword evidence="3 9" id="KW-0808">Transferase</keyword>
<evidence type="ECO:0000313" key="9">
    <source>
        <dbReference type="EMBL" id="SLM52753.1"/>
    </source>
</evidence>
<protein>
    <submittedName>
        <fullName evidence="9">Bacterial sugar transferase</fullName>
    </submittedName>
</protein>
<keyword evidence="6 7" id="KW-0472">Membrane</keyword>
<keyword evidence="4 7" id="KW-0812">Transmembrane</keyword>
<dbReference type="OrthoDB" id="9808602at2"/>
<dbReference type="PANTHER" id="PTHR30576">
    <property type="entry name" value="COLANIC BIOSYNTHESIS UDP-GLUCOSE LIPID CARRIER TRANSFERASE"/>
    <property type="match status" value="1"/>
</dbReference>
<feature type="transmembrane region" description="Helical" evidence="7">
    <location>
        <begin position="45"/>
        <end position="64"/>
    </location>
</feature>
<dbReference type="InterPro" id="IPR017475">
    <property type="entry name" value="EPS_sugar_tfrase"/>
</dbReference>
<evidence type="ECO:0000256" key="5">
    <source>
        <dbReference type="ARBA" id="ARBA00022989"/>
    </source>
</evidence>
<dbReference type="STRING" id="43064.SAMN04488086_12619"/>
<organism evidence="9 10">
    <name type="scientific">Trichococcus pasteurii</name>
    <dbReference type="NCBI Taxonomy" id="43064"/>
    <lineage>
        <taxon>Bacteria</taxon>
        <taxon>Bacillati</taxon>
        <taxon>Bacillota</taxon>
        <taxon>Bacilli</taxon>
        <taxon>Lactobacillales</taxon>
        <taxon>Carnobacteriaceae</taxon>
        <taxon>Trichococcus</taxon>
    </lineage>
</organism>
<dbReference type="Pfam" id="PF02397">
    <property type="entry name" value="Bac_transf"/>
    <property type="match status" value="1"/>
</dbReference>
<evidence type="ECO:0000256" key="4">
    <source>
        <dbReference type="ARBA" id="ARBA00022692"/>
    </source>
</evidence>
<dbReference type="AlphaFoldDB" id="A0A1W1IJ33"/>
<dbReference type="RefSeq" id="WP_086943504.1">
    <property type="nucleotide sequence ID" value="NZ_FONM01000026.1"/>
</dbReference>
<evidence type="ECO:0000256" key="3">
    <source>
        <dbReference type="ARBA" id="ARBA00022679"/>
    </source>
</evidence>
<reference evidence="10" key="1">
    <citation type="submission" date="2016-04" db="EMBL/GenBank/DDBJ databases">
        <authorList>
            <person name="Strepis N."/>
        </authorList>
    </citation>
    <scope>NUCLEOTIDE SEQUENCE [LARGE SCALE GENOMIC DNA]</scope>
</reference>
<keyword evidence="5 7" id="KW-1133">Transmembrane helix</keyword>
<evidence type="ECO:0000256" key="2">
    <source>
        <dbReference type="ARBA" id="ARBA00006464"/>
    </source>
</evidence>
<dbReference type="GO" id="GO:0016020">
    <property type="term" value="C:membrane"/>
    <property type="evidence" value="ECO:0007669"/>
    <property type="project" value="UniProtKB-SubCell"/>
</dbReference>
<evidence type="ECO:0000256" key="1">
    <source>
        <dbReference type="ARBA" id="ARBA00004141"/>
    </source>
</evidence>
<feature type="transmembrane region" description="Helical" evidence="7">
    <location>
        <begin position="12"/>
        <end position="33"/>
    </location>
</feature>
<evidence type="ECO:0000259" key="8">
    <source>
        <dbReference type="Pfam" id="PF02397"/>
    </source>
</evidence>
<dbReference type="NCBIfam" id="TIGR03025">
    <property type="entry name" value="EPS_sugtrans"/>
    <property type="match status" value="1"/>
</dbReference>
<dbReference type="GO" id="GO:0016780">
    <property type="term" value="F:phosphotransferase activity, for other substituted phosphate groups"/>
    <property type="evidence" value="ECO:0007669"/>
    <property type="project" value="TreeGrafter"/>
</dbReference>
<sequence>MYKIANSGWLKHFDFMVFDIFLLEAAFIISYIIRFGVSSPFAASIYAVLGVILPILHIFIVFFTEEYSGILRRGYLKEFKAVLQHNCMLVAMVTFYMFATQQSADYSRSVLFTMWGINIVFTWLGRVLLKKALLMAYSNEKNLSYMLVVSSKAVAERTINQLQKEKYSDYIVKGLAIVDADMIGQSINGVPVVANDDTLYEYLRTNTVDGVFIHVRNSYDEIEEITNSLLAMGITVHISLDHVSSEMPNKVVEEINGYTVLTTSIKMATTRQLFIKRVIDICGGLAGLLATIIAYIFIAPIIYIQSPGPIFFSQERVGRNGRRFRIYKFRSMYMDAEERKKELMAHNKMDGLMFKMDDDPRIMPIGKFIRRVSIDELPQSVNILKGDMSLVGTRPPTVDEYEQYELHHKSRLAAKPGLTGMWQVSGRSDITDFEEVVKLDTEYISNFSLGLYMKILFKTVGVVLGKKGSV</sequence>
<comment type="similarity">
    <text evidence="2">Belongs to the bacterial sugar transferase family.</text>
</comment>
<feature type="transmembrane region" description="Helical" evidence="7">
    <location>
        <begin position="281"/>
        <end position="304"/>
    </location>
</feature>
<evidence type="ECO:0000256" key="7">
    <source>
        <dbReference type="SAM" id="Phobius"/>
    </source>
</evidence>